<dbReference type="EMBL" id="JADIKF010000036">
    <property type="protein sequence ID" value="MBM7128920.1"/>
    <property type="molecule type" value="Genomic_DNA"/>
</dbReference>
<protein>
    <recommendedName>
        <fullName evidence="3">ADP-ribosylation/crystallin J1</fullName>
    </recommendedName>
</protein>
<evidence type="ECO:0008006" key="3">
    <source>
        <dbReference type="Google" id="ProtNLM"/>
    </source>
</evidence>
<evidence type="ECO:0000313" key="2">
    <source>
        <dbReference type="Proteomes" id="UP001430193"/>
    </source>
</evidence>
<evidence type="ECO:0000313" key="1">
    <source>
        <dbReference type="EMBL" id="MBM7128920.1"/>
    </source>
</evidence>
<dbReference type="Proteomes" id="UP001430193">
    <property type="component" value="Unassembled WGS sequence"/>
</dbReference>
<keyword evidence="2" id="KW-1185">Reference proteome</keyword>
<sequence>MEADMATPEDLTMMYRPVGPEELELLRQADFKRWPPRLPGQPIFYPVTNEQYAAEIAGNWNERDSGYGAVTRFHVRKSFMDKYTVQRVGGSHHTEWWVPAEDLEDLNDNIVGLIEVTREFRP</sequence>
<organism evidence="1 2">
    <name type="scientific">Dyella mobilis</name>
    <dbReference type="NCBI Taxonomy" id="1849582"/>
    <lineage>
        <taxon>Bacteria</taxon>
        <taxon>Pseudomonadati</taxon>
        <taxon>Pseudomonadota</taxon>
        <taxon>Gammaproteobacteria</taxon>
        <taxon>Lysobacterales</taxon>
        <taxon>Rhodanobacteraceae</taxon>
        <taxon>Dyella</taxon>
    </lineage>
</organism>
<accession>A0ABS2KDJ7</accession>
<gene>
    <name evidence="1" type="ORF">ISS99_05230</name>
</gene>
<comment type="caution">
    <text evidence="1">The sequence shown here is derived from an EMBL/GenBank/DDBJ whole genome shotgun (WGS) entry which is preliminary data.</text>
</comment>
<proteinExistence type="predicted"/>
<name>A0ABS2KDJ7_9GAMM</name>
<reference evidence="1" key="1">
    <citation type="submission" date="2020-10" db="EMBL/GenBank/DDBJ databases">
        <title>Phylogeny of dyella-like bacteria.</title>
        <authorList>
            <person name="Fu J."/>
        </authorList>
    </citation>
    <scope>NUCLEOTIDE SEQUENCE</scope>
    <source>
        <strain evidence="1">DHON07</strain>
    </source>
</reference>